<evidence type="ECO:0000313" key="2">
    <source>
        <dbReference type="Proteomes" id="UP000256913"/>
    </source>
</evidence>
<accession>A0A3D9ZTI7</accession>
<organism evidence="1 2">
    <name type="scientific">Asanoa ferruginea</name>
    <dbReference type="NCBI Taxonomy" id="53367"/>
    <lineage>
        <taxon>Bacteria</taxon>
        <taxon>Bacillati</taxon>
        <taxon>Actinomycetota</taxon>
        <taxon>Actinomycetes</taxon>
        <taxon>Micromonosporales</taxon>
        <taxon>Micromonosporaceae</taxon>
        <taxon>Asanoa</taxon>
    </lineage>
</organism>
<dbReference type="Gene3D" id="3.40.50.1820">
    <property type="entry name" value="alpha/beta hydrolase"/>
    <property type="match status" value="1"/>
</dbReference>
<protein>
    <recommendedName>
        <fullName evidence="3">Alpha/beta hydrolase family protein</fullName>
    </recommendedName>
</protein>
<dbReference type="OrthoDB" id="5174603at2"/>
<dbReference type="AlphaFoldDB" id="A0A3D9ZTI7"/>
<dbReference type="RefSeq" id="WP_116070910.1">
    <property type="nucleotide sequence ID" value="NZ_BONB01000073.1"/>
</dbReference>
<reference evidence="1 2" key="1">
    <citation type="submission" date="2018-08" db="EMBL/GenBank/DDBJ databases">
        <title>Sequencing the genomes of 1000 actinobacteria strains.</title>
        <authorList>
            <person name="Klenk H.-P."/>
        </authorList>
    </citation>
    <scope>NUCLEOTIDE SEQUENCE [LARGE SCALE GENOMIC DNA]</scope>
    <source>
        <strain evidence="1 2">DSM 44099</strain>
    </source>
</reference>
<keyword evidence="2" id="KW-1185">Reference proteome</keyword>
<dbReference type="InterPro" id="IPR029058">
    <property type="entry name" value="AB_hydrolase_fold"/>
</dbReference>
<dbReference type="EMBL" id="QUMQ01000001">
    <property type="protein sequence ID" value="REF99772.1"/>
    <property type="molecule type" value="Genomic_DNA"/>
</dbReference>
<evidence type="ECO:0008006" key="3">
    <source>
        <dbReference type="Google" id="ProtNLM"/>
    </source>
</evidence>
<proteinExistence type="predicted"/>
<sequence>MTGHWEPARVMSTDECVQATAEVAALPTIEITDTEDVFRIEVAGLQWDIGVRVYEPADPAAIAVGADGKKIGAFLLHGGQDDWRQMIPFATMLSSKFGWRVVCGTFPGRLYLQDPSRNWPGDTMNPDGTVRTPIWLKDEFITPDQYEVVQDTSKAARYGTRTLVHAKPGTTFWYRMAAWPLVMEAGFVEAMRRHFPVDEYSIYVQGHSTGGPQVCMLSQRVPNIEGILATENSPFGYIAERLQAWGGALGKVEGYERVKTAANHTKRADPFYEVNIRSWRDLARYAGPEALGKEGPAALMRLPSLMEEIFEKWDKLLARPLFKCEYVITEDIQPALTQAAQVTAERLGLSETETDDLVQHYLGLARELTGPGVKRVPNTLFGISKNSRDHSKEVYEEVVLPAFAAMNPAPRTALTHFQAGVHQLWGAEPNLPQGILPAVCRQWNQAVQEGFFLNAKD</sequence>
<evidence type="ECO:0000313" key="1">
    <source>
        <dbReference type="EMBL" id="REF99772.1"/>
    </source>
</evidence>
<name>A0A3D9ZTI7_9ACTN</name>
<comment type="caution">
    <text evidence="1">The sequence shown here is derived from an EMBL/GenBank/DDBJ whole genome shotgun (WGS) entry which is preliminary data.</text>
</comment>
<gene>
    <name evidence="1" type="ORF">DFJ67_5816</name>
</gene>
<dbReference type="SUPFAM" id="SSF53474">
    <property type="entry name" value="alpha/beta-Hydrolases"/>
    <property type="match status" value="1"/>
</dbReference>
<dbReference type="Proteomes" id="UP000256913">
    <property type="component" value="Unassembled WGS sequence"/>
</dbReference>